<protein>
    <submittedName>
        <fullName evidence="1">Uncharacterized protein</fullName>
    </submittedName>
</protein>
<accession>A0ACC2XVX9</accession>
<organism evidence="1 2">
    <name type="scientific">Naganishia onofrii</name>
    <dbReference type="NCBI Taxonomy" id="1851511"/>
    <lineage>
        <taxon>Eukaryota</taxon>
        <taxon>Fungi</taxon>
        <taxon>Dikarya</taxon>
        <taxon>Basidiomycota</taxon>
        <taxon>Agaricomycotina</taxon>
        <taxon>Tremellomycetes</taxon>
        <taxon>Filobasidiales</taxon>
        <taxon>Filobasidiaceae</taxon>
        <taxon>Naganishia</taxon>
    </lineage>
</organism>
<proteinExistence type="predicted"/>
<reference evidence="1" key="1">
    <citation type="submission" date="2023-04" db="EMBL/GenBank/DDBJ databases">
        <title>Draft Genome sequencing of Naganishia species isolated from polar environments using Oxford Nanopore Technology.</title>
        <authorList>
            <person name="Leo P."/>
            <person name="Venkateswaran K."/>
        </authorList>
    </citation>
    <scope>NUCLEOTIDE SEQUENCE</scope>
    <source>
        <strain evidence="1">DBVPG 5303</strain>
    </source>
</reference>
<dbReference type="EMBL" id="JASBWV010000002">
    <property type="protein sequence ID" value="KAJ9127530.1"/>
    <property type="molecule type" value="Genomic_DNA"/>
</dbReference>
<keyword evidence="2" id="KW-1185">Reference proteome</keyword>
<dbReference type="Proteomes" id="UP001234202">
    <property type="component" value="Unassembled WGS sequence"/>
</dbReference>
<gene>
    <name evidence="1" type="ORF">QFC24_000939</name>
</gene>
<evidence type="ECO:0000313" key="1">
    <source>
        <dbReference type="EMBL" id="KAJ9127530.1"/>
    </source>
</evidence>
<sequence length="275" mass="29696">MSAINSYPPKTAIELQDMDSQSRVRQKTNKSTSGSSSAGTPVLNDSNEIRAKLPKTADEDAEPEVDDGFDVISYWAIGASVWFAILALPLLLFPRLLLFLSQTRPEGQSLLAKASSHRHDQHYDALSPLENFLCTQLGLGIVVVMGLCLMAIPSPSTPKDFPALSPYTSLPNATPSTFTESLRLPITLLISTLLALSAFLAYNTPSSAIGSGLTTLLALGNGSIGVWGWWVGAFGVSAGYRSKKTGADKRTSSFPFKNKYAASEQKKEWKKTHRA</sequence>
<name>A0ACC2XVX9_9TREE</name>
<evidence type="ECO:0000313" key="2">
    <source>
        <dbReference type="Proteomes" id="UP001234202"/>
    </source>
</evidence>
<comment type="caution">
    <text evidence="1">The sequence shown here is derived from an EMBL/GenBank/DDBJ whole genome shotgun (WGS) entry which is preliminary data.</text>
</comment>